<evidence type="ECO:0000256" key="1">
    <source>
        <dbReference type="SAM" id="Coils"/>
    </source>
</evidence>
<proteinExistence type="predicted"/>
<organism evidence="3 4">
    <name type="scientific">Cyberlindnera fabianii</name>
    <name type="common">Yeast</name>
    <name type="synonym">Hansenula fabianii</name>
    <dbReference type="NCBI Taxonomy" id="36022"/>
    <lineage>
        <taxon>Eukaryota</taxon>
        <taxon>Fungi</taxon>
        <taxon>Dikarya</taxon>
        <taxon>Ascomycota</taxon>
        <taxon>Saccharomycotina</taxon>
        <taxon>Saccharomycetes</taxon>
        <taxon>Phaffomycetales</taxon>
        <taxon>Phaffomycetaceae</taxon>
        <taxon>Cyberlindnera</taxon>
    </lineage>
</organism>
<dbReference type="Proteomes" id="UP000189513">
    <property type="component" value="Unassembled WGS sequence"/>
</dbReference>
<comment type="caution">
    <text evidence="3">The sequence shown here is derived from an EMBL/GenBank/DDBJ whole genome shotgun (WGS) entry which is preliminary data.</text>
</comment>
<dbReference type="EMBL" id="MPUK01000002">
    <property type="protein sequence ID" value="ONH69211.1"/>
    <property type="molecule type" value="Genomic_DNA"/>
</dbReference>
<feature type="coiled-coil region" evidence="1">
    <location>
        <begin position="419"/>
        <end position="473"/>
    </location>
</feature>
<feature type="region of interest" description="Disordered" evidence="2">
    <location>
        <begin position="538"/>
        <end position="574"/>
    </location>
</feature>
<accession>A0A1V2LDQ1</accession>
<evidence type="ECO:0000313" key="3">
    <source>
        <dbReference type="EMBL" id="ONH69211.1"/>
    </source>
</evidence>
<feature type="region of interest" description="Disordered" evidence="2">
    <location>
        <begin position="1"/>
        <end position="72"/>
    </location>
</feature>
<evidence type="ECO:0000256" key="2">
    <source>
        <dbReference type="SAM" id="MobiDB-lite"/>
    </source>
</evidence>
<reference evidence="4" key="1">
    <citation type="journal article" date="2017" name="Genome Announc.">
        <title>Genome sequences of Cyberlindnera fabianii 65, Pichia kudriavzevii 129, and Saccharomyces cerevisiae 131 isolated from fermented masau fruits in Zimbabwe.</title>
        <authorList>
            <person name="van Rijswijck I.M.H."/>
            <person name="Derks M.F.L."/>
            <person name="Abee T."/>
            <person name="de Ridder D."/>
            <person name="Smid E.J."/>
        </authorList>
    </citation>
    <scope>NUCLEOTIDE SEQUENCE [LARGE SCALE GENOMIC DNA]</scope>
    <source>
        <strain evidence="4">65</strain>
    </source>
</reference>
<feature type="coiled-coil region" evidence="1">
    <location>
        <begin position="119"/>
        <end position="176"/>
    </location>
</feature>
<keyword evidence="1" id="KW-0175">Coiled coil</keyword>
<feature type="region of interest" description="Disordered" evidence="2">
    <location>
        <begin position="371"/>
        <end position="390"/>
    </location>
</feature>
<keyword evidence="4" id="KW-1185">Reference proteome</keyword>
<name>A0A1V2LDQ1_CYBFA</name>
<gene>
    <name evidence="3" type="ORF">BON22_1260</name>
</gene>
<evidence type="ECO:0000313" key="4">
    <source>
        <dbReference type="Proteomes" id="UP000189513"/>
    </source>
</evidence>
<feature type="compositionally biased region" description="Polar residues" evidence="2">
    <location>
        <begin position="19"/>
        <end position="38"/>
    </location>
</feature>
<protein>
    <submittedName>
        <fullName evidence="3">Kinetochore protein NDC80</fullName>
    </submittedName>
</protein>
<dbReference type="VEuPathDB" id="FungiDB:BON22_1260"/>
<feature type="compositionally biased region" description="Polar residues" evidence="2">
    <location>
        <begin position="538"/>
        <end position="552"/>
    </location>
</feature>
<dbReference type="OMA" id="NESHTTN"/>
<feature type="compositionally biased region" description="Polar residues" evidence="2">
    <location>
        <begin position="57"/>
        <end position="72"/>
    </location>
</feature>
<sequence>MTENLETGKTKENLPQGIVTPTRQKNTGLNSPAQTKNLWDSGDPMRNPPPLPLSPQMLKTASGKNKHASPSSPIGKLQFTAVDTTEIEYQLHRIIDSQSALKSLLQGIDTSVKHTQLDLDNLNQRSANNNSHLKNLLENVPTGSTTSSADDVQHSIQQLQEALNKKMEDFDSIKEEITAALSALSTDNTKRDDTAMLKELGGLKELLSSMPMDQHKDLLDQISRGMKDQYDNHSTLKDAVSKGHAEVHTSLQDVLKAVEGLSLHDHIKSLRDGQHAVEKSLKDQHALLSDKSSTVALDNIVTSLDSLKQELVSARDSVQQKSNNDSAAAELITKVEALEETIGRTMTEHRAKLKDDVVAKLVEIEALHKDTSEKSSGLEKMTRESTENMSEKLDSVCASLATLSASMETRADEKVTLEVEKMSVQLSLKDKEIAELKAQLEQEKQKSSISSDILELTERKAKLEAKLEGLEDVYKSRYADIKLLAKEHEELTTKLLDFNSDRLKSIAGAAAFTQVTLDESKIESSRYKKTGATGNRVLSTNSYLTNRRSTLSPKAPKTYDLSPIEGETSDKENL</sequence>
<feature type="compositionally biased region" description="Basic and acidic residues" evidence="2">
    <location>
        <begin position="1"/>
        <end position="12"/>
    </location>
</feature>
<dbReference type="AlphaFoldDB" id="A0A1V2LDQ1"/>
<dbReference type="STRING" id="36022.A0A1V2LDQ1"/>